<dbReference type="Pfam" id="PF00333">
    <property type="entry name" value="Ribosomal_S5"/>
    <property type="match status" value="1"/>
</dbReference>
<dbReference type="GO" id="GO:0003735">
    <property type="term" value="F:structural constituent of ribosome"/>
    <property type="evidence" value="ECO:0007669"/>
    <property type="project" value="UniProtKB-UniRule"/>
</dbReference>
<gene>
    <name evidence="9" type="ORF">IV203_024022</name>
    <name evidence="8" type="ORF">IV203_024541</name>
</gene>
<evidence type="ECO:0000256" key="1">
    <source>
        <dbReference type="ARBA" id="ARBA00008945"/>
    </source>
</evidence>
<sequence>MIPSSVCQRTGFRRIALNASKQNPTRNIPLWNALSLPSSVGGTSSSSLDFPVRWKSGKSGGKSFRPRRAPSKEYFRSQQKDLGIKLKEPKGPKEPYDVSTPIPKIDLANDLHITDVDNDDDDNDWESLGPLMSSTLRSLRAQAQGRPSIEGDVEAQLRMMDFFTSDPGSTEDLVASRRFLAMEALEGENPDEILAEIDRMVEEERIEYMDLPPSDYIGVDDLAKETNKGSTQIPHNQLAHGEWGEMLIRTDRVCKMWRGGRIESYRALVVGGNLRGCGGFGVGKAFEPEDAVEIACRMAKRNIFFVDRYRGRGLTRDLVGRQNSCKVYLRATDNGLRGNPLCCEILKLMGITNVVAKAHGSRNHYNVVRATYKALLTHESLEEIAMKRGVRLINLQKAKRLQI</sequence>
<dbReference type="GO" id="GO:0005737">
    <property type="term" value="C:cytoplasm"/>
    <property type="evidence" value="ECO:0007669"/>
    <property type="project" value="UniProtKB-ARBA"/>
</dbReference>
<name>A0A9K3KBX1_9STRA</name>
<dbReference type="Proteomes" id="UP000693970">
    <property type="component" value="Unassembled WGS sequence"/>
</dbReference>
<reference evidence="9" key="1">
    <citation type="journal article" date="2021" name="Sci. Rep.">
        <title>Diploid genomic architecture of Nitzschia inconspicua, an elite biomass production diatom.</title>
        <authorList>
            <person name="Oliver A."/>
            <person name="Podell S."/>
            <person name="Pinowska A."/>
            <person name="Traller J.C."/>
            <person name="Smith S.R."/>
            <person name="McClure R."/>
            <person name="Beliaev A."/>
            <person name="Bohutskyi P."/>
            <person name="Hill E.A."/>
            <person name="Rabines A."/>
            <person name="Zheng H."/>
            <person name="Allen L.Z."/>
            <person name="Kuo A."/>
            <person name="Grigoriev I.V."/>
            <person name="Allen A.E."/>
            <person name="Hazlebeck D."/>
            <person name="Allen E.E."/>
        </authorList>
    </citation>
    <scope>NUCLEOTIDE SEQUENCE</scope>
    <source>
        <strain evidence="9">Hildebrandi</strain>
    </source>
</reference>
<dbReference type="PANTHER" id="PTHR48277">
    <property type="entry name" value="MITOCHONDRIAL RIBOSOMAL PROTEIN S5"/>
    <property type="match status" value="1"/>
</dbReference>
<protein>
    <submittedName>
        <fullName evidence="9">30S ribosomal protein S5</fullName>
    </submittedName>
</protein>
<evidence type="ECO:0000256" key="5">
    <source>
        <dbReference type="RuleBase" id="RU003823"/>
    </source>
</evidence>
<dbReference type="GO" id="GO:0003723">
    <property type="term" value="F:RNA binding"/>
    <property type="evidence" value="ECO:0007669"/>
    <property type="project" value="InterPro"/>
</dbReference>
<feature type="domain" description="S5 DRBM" evidence="7">
    <location>
        <begin position="243"/>
        <end position="306"/>
    </location>
</feature>
<dbReference type="GO" id="GO:0006412">
    <property type="term" value="P:translation"/>
    <property type="evidence" value="ECO:0007669"/>
    <property type="project" value="InterPro"/>
</dbReference>
<dbReference type="GO" id="GO:0005840">
    <property type="term" value="C:ribosome"/>
    <property type="evidence" value="ECO:0007669"/>
    <property type="project" value="UniProtKB-KW"/>
</dbReference>
<dbReference type="EMBL" id="JAGRRH010000060">
    <property type="protein sequence ID" value="KAG7338293.1"/>
    <property type="molecule type" value="Genomic_DNA"/>
</dbReference>
<dbReference type="InterPro" id="IPR013810">
    <property type="entry name" value="Ribosomal_uS5_N"/>
</dbReference>
<dbReference type="EMBL" id="JAGRRH010000027">
    <property type="protein sequence ID" value="KAG7340479.1"/>
    <property type="molecule type" value="Genomic_DNA"/>
</dbReference>
<evidence type="ECO:0000256" key="4">
    <source>
        <dbReference type="PROSITE-ProRule" id="PRU00268"/>
    </source>
</evidence>
<feature type="region of interest" description="Disordered" evidence="6">
    <location>
        <begin position="42"/>
        <end position="102"/>
    </location>
</feature>
<evidence type="ECO:0000256" key="3">
    <source>
        <dbReference type="ARBA" id="ARBA00023274"/>
    </source>
</evidence>
<reference evidence="9" key="2">
    <citation type="submission" date="2021-04" db="EMBL/GenBank/DDBJ databases">
        <authorList>
            <person name="Podell S."/>
        </authorList>
    </citation>
    <scope>NUCLEOTIDE SEQUENCE</scope>
    <source>
        <strain evidence="9">Hildebrandi</strain>
    </source>
</reference>
<evidence type="ECO:0000313" key="8">
    <source>
        <dbReference type="EMBL" id="KAG7338293.1"/>
    </source>
</evidence>
<evidence type="ECO:0000313" key="10">
    <source>
        <dbReference type="Proteomes" id="UP000693970"/>
    </source>
</evidence>
<keyword evidence="2 4" id="KW-0689">Ribosomal protein</keyword>
<proteinExistence type="inferred from homology"/>
<keyword evidence="3 4" id="KW-0687">Ribonucleoprotein</keyword>
<dbReference type="GO" id="GO:1990904">
    <property type="term" value="C:ribonucleoprotein complex"/>
    <property type="evidence" value="ECO:0007669"/>
    <property type="project" value="UniProtKB-UniRule"/>
</dbReference>
<evidence type="ECO:0000259" key="7">
    <source>
        <dbReference type="PROSITE" id="PS50881"/>
    </source>
</evidence>
<keyword evidence="10" id="KW-1185">Reference proteome</keyword>
<evidence type="ECO:0000313" key="9">
    <source>
        <dbReference type="EMBL" id="KAG7340479.1"/>
    </source>
</evidence>
<dbReference type="AlphaFoldDB" id="A0A9K3KBX1"/>
<comment type="similarity">
    <text evidence="1 5">Belongs to the universal ribosomal protein uS5 family.</text>
</comment>
<feature type="compositionally biased region" description="Basic and acidic residues" evidence="6">
    <location>
        <begin position="70"/>
        <end position="96"/>
    </location>
</feature>
<dbReference type="PANTHER" id="PTHR48277:SF1">
    <property type="entry name" value="MITOCHONDRIAL RIBOSOMAL PROTEIN S5"/>
    <property type="match status" value="1"/>
</dbReference>
<dbReference type="InterPro" id="IPR005324">
    <property type="entry name" value="Ribosomal_uS5_C"/>
</dbReference>
<comment type="caution">
    <text evidence="9">The sequence shown here is derived from an EMBL/GenBank/DDBJ whole genome shotgun (WGS) entry which is preliminary data.</text>
</comment>
<organism evidence="9 10">
    <name type="scientific">Nitzschia inconspicua</name>
    <dbReference type="NCBI Taxonomy" id="303405"/>
    <lineage>
        <taxon>Eukaryota</taxon>
        <taxon>Sar</taxon>
        <taxon>Stramenopiles</taxon>
        <taxon>Ochrophyta</taxon>
        <taxon>Bacillariophyta</taxon>
        <taxon>Bacillariophyceae</taxon>
        <taxon>Bacillariophycidae</taxon>
        <taxon>Bacillariales</taxon>
        <taxon>Bacillariaceae</taxon>
        <taxon>Nitzschia</taxon>
    </lineage>
</organism>
<dbReference type="FunFam" id="3.30.230.10:FF:000002">
    <property type="entry name" value="30S ribosomal protein S5"/>
    <property type="match status" value="1"/>
</dbReference>
<evidence type="ECO:0000256" key="6">
    <source>
        <dbReference type="SAM" id="MobiDB-lite"/>
    </source>
</evidence>
<dbReference type="PROSITE" id="PS50881">
    <property type="entry name" value="S5_DSRBD"/>
    <property type="match status" value="1"/>
</dbReference>
<dbReference type="OrthoDB" id="309483at2759"/>
<accession>A0A9K3KBX1</accession>
<dbReference type="Pfam" id="PF03719">
    <property type="entry name" value="Ribosomal_S5_C"/>
    <property type="match status" value="1"/>
</dbReference>
<dbReference type="InterPro" id="IPR000851">
    <property type="entry name" value="Ribosomal_uS5"/>
</dbReference>
<evidence type="ECO:0000256" key="2">
    <source>
        <dbReference type="ARBA" id="ARBA00022980"/>
    </source>
</evidence>